<dbReference type="PANTHER" id="PTHR33973">
    <property type="entry name" value="OS07G0153300 PROTEIN"/>
    <property type="match status" value="1"/>
</dbReference>
<reference evidence="1 2" key="1">
    <citation type="submission" date="2019-03" db="EMBL/GenBank/DDBJ databases">
        <title>Genomic Encyclopedia of Type Strains, Phase III (KMG-III): the genomes of soil and plant-associated and newly described type strains.</title>
        <authorList>
            <person name="Whitman W."/>
        </authorList>
    </citation>
    <scope>NUCLEOTIDE SEQUENCE [LARGE SCALE GENOMIC DNA]</scope>
    <source>
        <strain evidence="1 2">CGMCC 1.7002</strain>
    </source>
</reference>
<protein>
    <recommendedName>
        <fullName evidence="3">DUF1365 family protein</fullName>
    </recommendedName>
</protein>
<name>A0A4R6VW61_9HYPH</name>
<dbReference type="InterPro" id="IPR010775">
    <property type="entry name" value="DUF1365"/>
</dbReference>
<dbReference type="Proteomes" id="UP000295391">
    <property type="component" value="Unassembled WGS sequence"/>
</dbReference>
<dbReference type="RefSeq" id="WP_166638901.1">
    <property type="nucleotide sequence ID" value="NZ_SNYR01000001.1"/>
</dbReference>
<evidence type="ECO:0008006" key="3">
    <source>
        <dbReference type="Google" id="ProtNLM"/>
    </source>
</evidence>
<proteinExistence type="predicted"/>
<keyword evidence="2" id="KW-1185">Reference proteome</keyword>
<dbReference type="EMBL" id="SNYR01000001">
    <property type="protein sequence ID" value="TDQ67037.1"/>
    <property type="molecule type" value="Genomic_DNA"/>
</dbReference>
<gene>
    <name evidence="1" type="ORF">ATL17_1044</name>
</gene>
<evidence type="ECO:0000313" key="1">
    <source>
        <dbReference type="EMBL" id="TDQ67037.1"/>
    </source>
</evidence>
<accession>A0A4R6VW61</accession>
<dbReference type="AlphaFoldDB" id="A0A4R6VW61"/>
<evidence type="ECO:0000313" key="2">
    <source>
        <dbReference type="Proteomes" id="UP000295391"/>
    </source>
</evidence>
<sequence>MMESAIYDGVVTHKRLRPVKHKLRYGVFNMFVNVDDLDRTASHLRLFSHNRLNLVSLHDKDFGDGTGKDLPGYLHNLAAQAGVTGDRLRFFMLAYPRILNFAFNPLTTYYGVERGEIKVMIYEVRNTFKQRHTYVIPAGEQKDGVVWQDCDKQFYVSPFNKVEGTYRFHVTKPGAELTLGVALKDKEGALLNAFLRGEQKPLTDFQLLKSLARTGWMTMKVVFGINYEAFKLWVKGLRPKPKPNAPKRAIAIFKKPHNVDKA</sequence>
<comment type="caution">
    <text evidence="1">The sequence shown here is derived from an EMBL/GenBank/DDBJ whole genome shotgun (WGS) entry which is preliminary data.</text>
</comment>
<organism evidence="1 2">
    <name type="scientific">Maritalea mobilis</name>
    <dbReference type="NCBI Taxonomy" id="483324"/>
    <lineage>
        <taxon>Bacteria</taxon>
        <taxon>Pseudomonadati</taxon>
        <taxon>Pseudomonadota</taxon>
        <taxon>Alphaproteobacteria</taxon>
        <taxon>Hyphomicrobiales</taxon>
        <taxon>Devosiaceae</taxon>
        <taxon>Maritalea</taxon>
    </lineage>
</organism>
<dbReference type="Pfam" id="PF07103">
    <property type="entry name" value="DUF1365"/>
    <property type="match status" value="1"/>
</dbReference>
<dbReference type="PANTHER" id="PTHR33973:SF4">
    <property type="entry name" value="OS07G0153300 PROTEIN"/>
    <property type="match status" value="1"/>
</dbReference>